<gene>
    <name evidence="4" type="ORF">CEURO_LOCUS4571</name>
</gene>
<comment type="caution">
    <text evidence="4">The sequence shown here is derived from an EMBL/GenBank/DDBJ whole genome shotgun (WGS) entry which is preliminary data.</text>
</comment>
<dbReference type="InterPro" id="IPR004312">
    <property type="entry name" value="ATHILA_Orf1_C"/>
</dbReference>
<name>A0A9P1E1X5_CUSEU</name>
<feature type="compositionally biased region" description="Polar residues" evidence="2">
    <location>
        <begin position="67"/>
        <end position="84"/>
    </location>
</feature>
<feature type="region of interest" description="Disordered" evidence="2">
    <location>
        <begin position="495"/>
        <end position="551"/>
    </location>
</feature>
<evidence type="ECO:0000313" key="4">
    <source>
        <dbReference type="EMBL" id="CAH9072909.1"/>
    </source>
</evidence>
<evidence type="ECO:0000313" key="5">
    <source>
        <dbReference type="Proteomes" id="UP001152484"/>
    </source>
</evidence>
<evidence type="ECO:0000256" key="1">
    <source>
        <dbReference type="SAM" id="Coils"/>
    </source>
</evidence>
<feature type="region of interest" description="Disordered" evidence="2">
    <location>
        <begin position="41"/>
        <end position="113"/>
    </location>
</feature>
<keyword evidence="5" id="KW-1185">Reference proteome</keyword>
<reference evidence="4" key="1">
    <citation type="submission" date="2022-07" db="EMBL/GenBank/DDBJ databases">
        <authorList>
            <person name="Macas J."/>
            <person name="Novak P."/>
            <person name="Neumann P."/>
        </authorList>
    </citation>
    <scope>NUCLEOTIDE SEQUENCE</scope>
</reference>
<dbReference type="Proteomes" id="UP001152484">
    <property type="component" value="Unassembled WGS sequence"/>
</dbReference>
<feature type="coiled-coil region" evidence="1">
    <location>
        <begin position="558"/>
        <end position="603"/>
    </location>
</feature>
<dbReference type="AlphaFoldDB" id="A0A9P1E1X5"/>
<dbReference type="Pfam" id="PF03078">
    <property type="entry name" value="ATHILA"/>
    <property type="match status" value="1"/>
</dbReference>
<accession>A0A9P1E1X5</accession>
<proteinExistence type="predicted"/>
<feature type="compositionally biased region" description="Low complexity" evidence="2">
    <location>
        <begin position="91"/>
        <end position="106"/>
    </location>
</feature>
<feature type="domain" description="Arabidopsis retrotransposon Orf1 C-terminal" evidence="3">
    <location>
        <begin position="222"/>
        <end position="387"/>
    </location>
</feature>
<keyword evidence="1" id="KW-0175">Coiled coil</keyword>
<protein>
    <recommendedName>
        <fullName evidence="3">Arabidopsis retrotransposon Orf1 C-terminal domain-containing protein</fullName>
    </recommendedName>
</protein>
<evidence type="ECO:0000256" key="2">
    <source>
        <dbReference type="SAM" id="MobiDB-lite"/>
    </source>
</evidence>
<dbReference type="OrthoDB" id="1750933at2759"/>
<sequence length="690" mass="79126">MLKLKGTDSHTRPSTRFKNGKKSIYPIEYGGILDRVQETGCSQSSFSKHTRPGNPTLPDRVQETGRSKTTLSSHTRPSTSTYSIGYTGLITPNQPQNTSSSPNSQPHLEQKTPKPHFYTFSLPYLFQIFTKSTHSNAKTLPSSSSTHSYPTIPFSPNFQRSEKPYPHHSNFGFQRPKSLQMAPRKEKGQSSSTRTIISGYEGILFVDNEQRTRFLSTIERQVKPSRFLCLDALKELGVYTIMKKFFHELHMDKIFKMKYNSNEKIIYEFLSSVHFENNEEYFRDDKLRFRLFNHNHTITKLEFAEHFGIPVPYQKSISDNTAFGHTLWTKMTGETKFSSSQLYISHVQHPVLRLFLKFLANSLLGRPNNHHTRMWDVCLISVALFRIHVDFNLCNLMWAHLKKESVAKGAIVVGGVIMHLATKFGYTDDSPIPDYCLMNISWLGHSGCTSFSHTVYGEERPKNMYNWHIHPKPLKYFLLPNPELPQLHFKTGRPDQHYLFPNALPPHLQEPEQELPQNQPDDEPYEQLHSHPTMSHDFPEQSQNPPPPDFFQQLLEGQQQLLTGIAQMDNRLNRLEEEQRASFQRLEDEQRAGFQRLEELREADRHRYEEDQHRFYGPMYSFMAQQGSFHTMANPPPPPSWYDPTHWGNFGGSGSGGRGYDGGDGGDTYMGDGGQGSGFGGSYYGGEGGH</sequence>
<feature type="region of interest" description="Disordered" evidence="2">
    <location>
        <begin position="159"/>
        <end position="192"/>
    </location>
</feature>
<feature type="region of interest" description="Disordered" evidence="2">
    <location>
        <begin position="653"/>
        <end position="690"/>
    </location>
</feature>
<organism evidence="4 5">
    <name type="scientific">Cuscuta europaea</name>
    <name type="common">European dodder</name>
    <dbReference type="NCBI Taxonomy" id="41803"/>
    <lineage>
        <taxon>Eukaryota</taxon>
        <taxon>Viridiplantae</taxon>
        <taxon>Streptophyta</taxon>
        <taxon>Embryophyta</taxon>
        <taxon>Tracheophyta</taxon>
        <taxon>Spermatophyta</taxon>
        <taxon>Magnoliopsida</taxon>
        <taxon>eudicotyledons</taxon>
        <taxon>Gunneridae</taxon>
        <taxon>Pentapetalae</taxon>
        <taxon>asterids</taxon>
        <taxon>lamiids</taxon>
        <taxon>Solanales</taxon>
        <taxon>Convolvulaceae</taxon>
        <taxon>Cuscuteae</taxon>
        <taxon>Cuscuta</taxon>
        <taxon>Cuscuta subgen. Cuscuta</taxon>
    </lineage>
</organism>
<evidence type="ECO:0000259" key="3">
    <source>
        <dbReference type="Pfam" id="PF03078"/>
    </source>
</evidence>
<dbReference type="EMBL" id="CAMAPE010000008">
    <property type="protein sequence ID" value="CAH9072909.1"/>
    <property type="molecule type" value="Genomic_DNA"/>
</dbReference>